<dbReference type="AlphaFoldDB" id="A0A8T0PUE6"/>
<keyword evidence="2" id="KW-1185">Reference proteome</keyword>
<reference evidence="1" key="1">
    <citation type="submission" date="2020-05" db="EMBL/GenBank/DDBJ databases">
        <title>WGS assembly of Panicum virgatum.</title>
        <authorList>
            <person name="Lovell J.T."/>
            <person name="Jenkins J."/>
            <person name="Shu S."/>
            <person name="Juenger T.E."/>
            <person name="Schmutz J."/>
        </authorList>
    </citation>
    <scope>NUCLEOTIDE SEQUENCE</scope>
    <source>
        <strain evidence="1">AP13</strain>
    </source>
</reference>
<gene>
    <name evidence="1" type="ORF">PVAP13_7NG062334</name>
</gene>
<comment type="caution">
    <text evidence="1">The sequence shown here is derived from an EMBL/GenBank/DDBJ whole genome shotgun (WGS) entry which is preliminary data.</text>
</comment>
<proteinExistence type="predicted"/>
<dbReference type="Proteomes" id="UP000823388">
    <property type="component" value="Chromosome 7N"/>
</dbReference>
<protein>
    <submittedName>
        <fullName evidence="1">Uncharacterized protein</fullName>
    </submittedName>
</protein>
<name>A0A8T0PUE6_PANVG</name>
<feature type="non-terminal residue" evidence="1">
    <location>
        <position position="108"/>
    </location>
</feature>
<evidence type="ECO:0000313" key="2">
    <source>
        <dbReference type="Proteomes" id="UP000823388"/>
    </source>
</evidence>
<evidence type="ECO:0000313" key="1">
    <source>
        <dbReference type="EMBL" id="KAG2565300.1"/>
    </source>
</evidence>
<organism evidence="1 2">
    <name type="scientific">Panicum virgatum</name>
    <name type="common">Blackwell switchgrass</name>
    <dbReference type="NCBI Taxonomy" id="38727"/>
    <lineage>
        <taxon>Eukaryota</taxon>
        <taxon>Viridiplantae</taxon>
        <taxon>Streptophyta</taxon>
        <taxon>Embryophyta</taxon>
        <taxon>Tracheophyta</taxon>
        <taxon>Spermatophyta</taxon>
        <taxon>Magnoliopsida</taxon>
        <taxon>Liliopsida</taxon>
        <taxon>Poales</taxon>
        <taxon>Poaceae</taxon>
        <taxon>PACMAD clade</taxon>
        <taxon>Panicoideae</taxon>
        <taxon>Panicodae</taxon>
        <taxon>Paniceae</taxon>
        <taxon>Panicinae</taxon>
        <taxon>Panicum</taxon>
        <taxon>Panicum sect. Hiantes</taxon>
    </lineage>
</organism>
<accession>A0A8T0PUE6</accession>
<dbReference type="EMBL" id="CM029050">
    <property type="protein sequence ID" value="KAG2565300.1"/>
    <property type="molecule type" value="Genomic_DNA"/>
</dbReference>
<sequence length="108" mass="12245">MFGLAAICWAIWKCRNKACFDKKPPRSPIDIIMHACSFMSFWAGMYNQEFQSKILEGFRVVMEVACSLPMKPPPPPRVLALLPPKGVTNTEGDAKHEANDLDTLRVHW</sequence>